<sequence>MNRDVQQPLQSATDNLELVEDRTTHHAAESLFTALRFSFSQKQKAVNLTQTRRAGIRPDTGFWSLYSLSHSMRISLMWDRVPTRDDNRDAEIFVIGFA</sequence>
<accession>A0A3N0Y8B3</accession>
<name>A0A3N0Y8B3_ANAGA</name>
<comment type="caution">
    <text evidence="1">The sequence shown here is derived from an EMBL/GenBank/DDBJ whole genome shotgun (WGS) entry which is preliminary data.</text>
</comment>
<dbReference type="EMBL" id="RJVU01049641">
    <property type="protein sequence ID" value="ROL42462.1"/>
    <property type="molecule type" value="Genomic_DNA"/>
</dbReference>
<dbReference type="Proteomes" id="UP000281406">
    <property type="component" value="Unassembled WGS sequence"/>
</dbReference>
<evidence type="ECO:0000313" key="2">
    <source>
        <dbReference type="Proteomes" id="UP000281406"/>
    </source>
</evidence>
<evidence type="ECO:0000313" key="1">
    <source>
        <dbReference type="EMBL" id="ROL42462.1"/>
    </source>
</evidence>
<dbReference type="AlphaFoldDB" id="A0A3N0Y8B3"/>
<keyword evidence="2" id="KW-1185">Reference proteome</keyword>
<protein>
    <submittedName>
        <fullName evidence="1">Uncharacterized protein</fullName>
    </submittedName>
</protein>
<reference evidence="1 2" key="1">
    <citation type="submission" date="2018-10" db="EMBL/GenBank/DDBJ databases">
        <title>Genome assembly for a Yunnan-Guizhou Plateau 3E fish, Anabarilius grahami (Regan), and its evolutionary and genetic applications.</title>
        <authorList>
            <person name="Jiang W."/>
        </authorList>
    </citation>
    <scope>NUCLEOTIDE SEQUENCE [LARGE SCALE GENOMIC DNA]</scope>
    <source>
        <strain evidence="1">AG-KIZ</strain>
        <tissue evidence="1">Muscle</tissue>
    </source>
</reference>
<gene>
    <name evidence="1" type="ORF">DPX16_8152</name>
</gene>
<organism evidence="1 2">
    <name type="scientific">Anabarilius grahami</name>
    <name type="common">Kanglang fish</name>
    <name type="synonym">Barilius grahami</name>
    <dbReference type="NCBI Taxonomy" id="495550"/>
    <lineage>
        <taxon>Eukaryota</taxon>
        <taxon>Metazoa</taxon>
        <taxon>Chordata</taxon>
        <taxon>Craniata</taxon>
        <taxon>Vertebrata</taxon>
        <taxon>Euteleostomi</taxon>
        <taxon>Actinopterygii</taxon>
        <taxon>Neopterygii</taxon>
        <taxon>Teleostei</taxon>
        <taxon>Ostariophysi</taxon>
        <taxon>Cypriniformes</taxon>
        <taxon>Xenocyprididae</taxon>
        <taxon>Xenocypridinae</taxon>
        <taxon>Xenocypridinae incertae sedis</taxon>
        <taxon>Anabarilius</taxon>
    </lineage>
</organism>
<proteinExistence type="predicted"/>